<gene>
    <name evidence="2" type="ordered locus">Cyan7425_0806</name>
</gene>
<evidence type="ECO:0000256" key="1">
    <source>
        <dbReference type="SAM" id="SignalP"/>
    </source>
</evidence>
<dbReference type="OrthoDB" id="564994at2"/>
<feature type="chain" id="PRO_5002873760" description="DUF4352 domain-containing protein" evidence="1">
    <location>
        <begin position="24"/>
        <end position="159"/>
    </location>
</feature>
<proteinExistence type="predicted"/>
<name>B8HW14_CYAP4</name>
<organism evidence="2">
    <name type="scientific">Cyanothece sp. (strain PCC 7425 / ATCC 29141)</name>
    <dbReference type="NCBI Taxonomy" id="395961"/>
    <lineage>
        <taxon>Bacteria</taxon>
        <taxon>Bacillati</taxon>
        <taxon>Cyanobacteriota</taxon>
        <taxon>Cyanophyceae</taxon>
        <taxon>Gomontiellales</taxon>
        <taxon>Cyanothecaceae</taxon>
        <taxon>Cyanothece</taxon>
    </lineage>
</organism>
<dbReference type="KEGG" id="cyn:Cyan7425_0806"/>
<dbReference type="eggNOG" id="ENOG5033E20">
    <property type="taxonomic scope" value="Bacteria"/>
</dbReference>
<feature type="signal peptide" evidence="1">
    <location>
        <begin position="1"/>
        <end position="23"/>
    </location>
</feature>
<evidence type="ECO:0008006" key="3">
    <source>
        <dbReference type="Google" id="ProtNLM"/>
    </source>
</evidence>
<protein>
    <recommendedName>
        <fullName evidence="3">DUF4352 domain-containing protein</fullName>
    </recommendedName>
</protein>
<dbReference type="AlphaFoldDB" id="B8HW14"/>
<evidence type="ECO:0000313" key="2">
    <source>
        <dbReference type="EMBL" id="ACL43192.1"/>
    </source>
</evidence>
<reference evidence="2" key="1">
    <citation type="submission" date="2009-01" db="EMBL/GenBank/DDBJ databases">
        <title>Complete sequence of chromosome Cyanothece sp. PCC 7425.</title>
        <authorList>
            <consortium name="US DOE Joint Genome Institute"/>
            <person name="Lucas S."/>
            <person name="Copeland A."/>
            <person name="Lapidus A."/>
            <person name="Glavina del Rio T."/>
            <person name="Dalin E."/>
            <person name="Tice H."/>
            <person name="Bruce D."/>
            <person name="Goodwin L."/>
            <person name="Pitluck S."/>
            <person name="Sims D."/>
            <person name="Meineke L."/>
            <person name="Brettin T."/>
            <person name="Detter J.C."/>
            <person name="Han C."/>
            <person name="Larimer F."/>
            <person name="Land M."/>
            <person name="Hauser L."/>
            <person name="Kyrpides N."/>
            <person name="Ovchinnikova G."/>
            <person name="Liberton M."/>
            <person name="Stoeckel J."/>
            <person name="Banerjee A."/>
            <person name="Singh A."/>
            <person name="Page L."/>
            <person name="Sato H."/>
            <person name="Zhao L."/>
            <person name="Sherman L."/>
            <person name="Pakrasi H."/>
            <person name="Richardson P."/>
        </authorList>
    </citation>
    <scope>NUCLEOTIDE SEQUENCE</scope>
    <source>
        <strain evidence="2">PCC 7425</strain>
    </source>
</reference>
<sequence length="159" mass="17214">MRVLTLVALLGLLVPYSANLALAQDQPIKIQQPIEQPKKRKRDKSDPKLTLVVKVSDAKLTSENIAGAWFYTLTGTVTNNTQGMVQNVIVNYEVVAPDTGKLLAAGSTRVNPELLQNGGQGRFMVAPNAGGNVRVTLVEWSNPDRSYGSFAQMQTFAGN</sequence>
<dbReference type="HOGENOM" id="CLU_1739617_0_0_3"/>
<accession>B8HW14</accession>
<keyword evidence="1" id="KW-0732">Signal</keyword>
<dbReference type="EMBL" id="CP001344">
    <property type="protein sequence ID" value="ACL43192.1"/>
    <property type="molecule type" value="Genomic_DNA"/>
</dbReference>